<organism evidence="2 3">
    <name type="scientific">Phocoenobacter uteri</name>
    <dbReference type="NCBI Taxonomy" id="146806"/>
    <lineage>
        <taxon>Bacteria</taxon>
        <taxon>Pseudomonadati</taxon>
        <taxon>Pseudomonadota</taxon>
        <taxon>Gammaproteobacteria</taxon>
        <taxon>Pasteurellales</taxon>
        <taxon>Pasteurellaceae</taxon>
        <taxon>Phocoenobacter</taxon>
    </lineage>
</organism>
<proteinExistence type="predicted"/>
<dbReference type="RefSeq" id="WP_115314925.1">
    <property type="nucleotide sequence ID" value="NZ_LWIF01000001.1"/>
</dbReference>
<dbReference type="NCBIfam" id="TIGR02584">
    <property type="entry name" value="cas_NE0113"/>
    <property type="match status" value="1"/>
</dbReference>
<sequence length="400" mass="45175">MNKFENYKNRILLSVTGMSPAVVTETLYALVTEKNFIPTEIKVITTQQGKNKLLESLLGIVGGRKEKEGALSKFIKDYGEQYNFDHLHFDEDSIIVIEDQSGQKLGDIRSEDENTLASDQIVSLVGNLCQNEETALHVSIAGGRKTMGFFLGYALSLYGREQDSLSHVLVDEIFENVPDFYYPTPMSYKINDRNGREIDAKNAKVMLAEIPWVRLGLGVPNDLKENKITYSESVAKAQALLKDPSLTFINGKDGLDNRLVKFGDKEIKLAPRGYTLLLSLVISKIQGFKYATDFRSEKKVIEIYLKIYSYIKNDDAMEARLIPKPKDKNSEPPPNDLIKVLSESREDIRRKLINTFSMSKNAKSPYLPSSSMGVWDLFIDLENIDISQIKHRLSEIGISL</sequence>
<evidence type="ECO:0000313" key="3">
    <source>
        <dbReference type="Proteomes" id="UP000255417"/>
    </source>
</evidence>
<dbReference type="Pfam" id="PF09623">
    <property type="entry name" value="Cas_NE0113"/>
    <property type="match status" value="1"/>
</dbReference>
<dbReference type="InterPro" id="IPR013413">
    <property type="entry name" value="CRISPR-assoc_prot_NE0113"/>
</dbReference>
<keyword evidence="3" id="KW-1185">Reference proteome</keyword>
<evidence type="ECO:0000259" key="1">
    <source>
        <dbReference type="Pfam" id="PF09623"/>
    </source>
</evidence>
<name>A0A379C7Z9_9PAST</name>
<dbReference type="CDD" id="cd09741">
    <property type="entry name" value="Csx1_III-U"/>
    <property type="match status" value="1"/>
</dbReference>
<protein>
    <submittedName>
        <fullName evidence="2">CRISPR-associated protein, NE0113 family</fullName>
    </submittedName>
</protein>
<reference evidence="2 3" key="1">
    <citation type="submission" date="2018-06" db="EMBL/GenBank/DDBJ databases">
        <authorList>
            <consortium name="Pathogen Informatics"/>
            <person name="Doyle S."/>
        </authorList>
    </citation>
    <scope>NUCLEOTIDE SEQUENCE [LARGE SCALE GENOMIC DNA]</scope>
    <source>
        <strain evidence="2 3">NCTC12872</strain>
    </source>
</reference>
<dbReference type="Proteomes" id="UP000255417">
    <property type="component" value="Unassembled WGS sequence"/>
</dbReference>
<evidence type="ECO:0000313" key="2">
    <source>
        <dbReference type="EMBL" id="SUB58394.1"/>
    </source>
</evidence>
<gene>
    <name evidence="2" type="ORF">NCTC12872_00356</name>
</gene>
<dbReference type="OrthoDB" id="9805822at2"/>
<feature type="domain" description="CRISPR system ring nuclease SSO2081-like" evidence="1">
    <location>
        <begin position="19"/>
        <end position="237"/>
    </location>
</feature>
<dbReference type="AlphaFoldDB" id="A0A379C7Z9"/>
<accession>A0A379C7Z9</accession>
<dbReference type="EMBL" id="UGTA01000001">
    <property type="protein sequence ID" value="SUB58394.1"/>
    <property type="molecule type" value="Genomic_DNA"/>
</dbReference>
<dbReference type="InterPro" id="IPR019092">
    <property type="entry name" value="SSO2081-like_dom"/>
</dbReference>